<feature type="chain" id="PRO_5038412078" evidence="1">
    <location>
        <begin position="21"/>
        <end position="115"/>
    </location>
</feature>
<organism evidence="2 3">
    <name type="scientific">Lacticaseibacillus manihotivorans DSM 13343 = JCM 12514</name>
    <dbReference type="NCBI Taxonomy" id="1423769"/>
    <lineage>
        <taxon>Bacteria</taxon>
        <taxon>Bacillati</taxon>
        <taxon>Bacillota</taxon>
        <taxon>Bacilli</taxon>
        <taxon>Lactobacillales</taxon>
        <taxon>Lactobacillaceae</taxon>
        <taxon>Lacticaseibacillus</taxon>
    </lineage>
</organism>
<reference evidence="2 3" key="1">
    <citation type="journal article" date="2015" name="Genome Announc.">
        <title>Expanding the biotechnology potential of lactobacilli through comparative genomics of 213 strains and associated genera.</title>
        <authorList>
            <person name="Sun Z."/>
            <person name="Harris H.M."/>
            <person name="McCann A."/>
            <person name="Guo C."/>
            <person name="Argimon S."/>
            <person name="Zhang W."/>
            <person name="Yang X."/>
            <person name="Jeffery I.B."/>
            <person name="Cooney J.C."/>
            <person name="Kagawa T.F."/>
            <person name="Liu W."/>
            <person name="Song Y."/>
            <person name="Salvetti E."/>
            <person name="Wrobel A."/>
            <person name="Rasinkangas P."/>
            <person name="Parkhill J."/>
            <person name="Rea M.C."/>
            <person name="O'Sullivan O."/>
            <person name="Ritari J."/>
            <person name="Douillard F.P."/>
            <person name="Paul Ross R."/>
            <person name="Yang R."/>
            <person name="Briner A.E."/>
            <person name="Felis G.E."/>
            <person name="de Vos W.M."/>
            <person name="Barrangou R."/>
            <person name="Klaenhammer T.R."/>
            <person name="Caufield P.W."/>
            <person name="Cui Y."/>
            <person name="Zhang H."/>
            <person name="O'Toole P.W."/>
        </authorList>
    </citation>
    <scope>NUCLEOTIDE SEQUENCE [LARGE SCALE GENOMIC DNA]</scope>
    <source>
        <strain evidence="2 3">DSM 13343</strain>
    </source>
</reference>
<dbReference type="OrthoDB" id="9955374at2"/>
<feature type="signal peptide" evidence="1">
    <location>
        <begin position="1"/>
        <end position="20"/>
    </location>
</feature>
<dbReference type="Proteomes" id="UP000051790">
    <property type="component" value="Unassembled WGS sequence"/>
</dbReference>
<proteinExistence type="predicted"/>
<dbReference type="RefSeq" id="WP_054715912.1">
    <property type="nucleotide sequence ID" value="NZ_AZEU01000055.1"/>
</dbReference>
<dbReference type="AlphaFoldDB" id="A0A0R1RCL6"/>
<evidence type="ECO:0000256" key="1">
    <source>
        <dbReference type="SAM" id="SignalP"/>
    </source>
</evidence>
<comment type="caution">
    <text evidence="2">The sequence shown here is derived from an EMBL/GenBank/DDBJ whole genome shotgun (WGS) entry which is preliminary data.</text>
</comment>
<gene>
    <name evidence="2" type="ORF">FD01_GL002915</name>
</gene>
<dbReference type="PATRIC" id="fig|1423769.4.peg.3144"/>
<evidence type="ECO:0000313" key="3">
    <source>
        <dbReference type="Proteomes" id="UP000051790"/>
    </source>
</evidence>
<keyword evidence="3" id="KW-1185">Reference proteome</keyword>
<sequence length="115" mass="12865">MKFLSALIVPLFAFMANSFAPSNVKADQTWLRFNQSQQTITITDLFNDKQTQTVHYTHSGNQWKVAKQDLPTGVKSYTITINQHTATVSEQNATGTTRNQVAYATTNNTYSTDAQ</sequence>
<name>A0A0R1RCL6_9LACO</name>
<keyword evidence="1" id="KW-0732">Signal</keyword>
<protein>
    <submittedName>
        <fullName evidence="2">Uncharacterized protein</fullName>
    </submittedName>
</protein>
<accession>A0A0R1RCL6</accession>
<dbReference type="EMBL" id="AZEU01000055">
    <property type="protein sequence ID" value="KRL51941.1"/>
    <property type="molecule type" value="Genomic_DNA"/>
</dbReference>
<evidence type="ECO:0000313" key="2">
    <source>
        <dbReference type="EMBL" id="KRL51941.1"/>
    </source>
</evidence>